<accession>A0A0U2RPN6</accession>
<dbReference type="EMBL" id="CP013650">
    <property type="protein sequence ID" value="ALS99322.1"/>
    <property type="molecule type" value="Genomic_DNA"/>
</dbReference>
<dbReference type="AlphaFoldDB" id="A0A0U2RPN6"/>
<sequence length="149" mass="16897">MFMGHGIYAVEHDREIIVFVAQGAWNVEASQSATKLISKYVNSISNQEFAIIADTSQVEGITPDSAEVWSEAVNEWHQKGHTTLARVDNPESAHYKVFLSRFDEFAKQHQQLRICDSREDALEWLHSEGFRGFENGLPNLQYVDGLNAK</sequence>
<dbReference type="Proteomes" id="UP000068447">
    <property type="component" value="Chromosome"/>
</dbReference>
<reference evidence="1 2" key="1">
    <citation type="submission" date="2015-12" db="EMBL/GenBank/DDBJ databases">
        <title>Complete genome of Lacimicrobium alkaliphilum KCTC 32984.</title>
        <authorList>
            <person name="Kim S.-G."/>
            <person name="Lee Y.-J."/>
        </authorList>
    </citation>
    <scope>NUCLEOTIDE SEQUENCE [LARGE SCALE GENOMIC DNA]</scope>
    <source>
        <strain evidence="1 2">YelD216</strain>
    </source>
</reference>
<name>A0A0U2RPN6_9ALTE</name>
<dbReference type="OrthoDB" id="8903822at2"/>
<dbReference type="RefSeq" id="WP_062481455.1">
    <property type="nucleotide sequence ID" value="NZ_CP013650.1"/>
</dbReference>
<organism evidence="1 2">
    <name type="scientific">Lacimicrobium alkaliphilum</name>
    <dbReference type="NCBI Taxonomy" id="1526571"/>
    <lineage>
        <taxon>Bacteria</taxon>
        <taxon>Pseudomonadati</taxon>
        <taxon>Pseudomonadota</taxon>
        <taxon>Gammaproteobacteria</taxon>
        <taxon>Alteromonadales</taxon>
        <taxon>Alteromonadaceae</taxon>
        <taxon>Lacimicrobium</taxon>
    </lineage>
</organism>
<gene>
    <name evidence="1" type="ORF">AT746_14350</name>
</gene>
<evidence type="ECO:0000313" key="1">
    <source>
        <dbReference type="EMBL" id="ALS99322.1"/>
    </source>
</evidence>
<evidence type="ECO:0008006" key="3">
    <source>
        <dbReference type="Google" id="ProtNLM"/>
    </source>
</evidence>
<protein>
    <recommendedName>
        <fullName evidence="3">STAS/SEC14 domain-containing protein</fullName>
    </recommendedName>
</protein>
<dbReference type="KEGG" id="lal:AT746_14350"/>
<proteinExistence type="predicted"/>
<keyword evidence="2" id="KW-1185">Reference proteome</keyword>
<evidence type="ECO:0000313" key="2">
    <source>
        <dbReference type="Proteomes" id="UP000068447"/>
    </source>
</evidence>